<keyword evidence="3" id="KW-1185">Reference proteome</keyword>
<keyword evidence="1" id="KW-0472">Membrane</keyword>
<proteinExistence type="predicted"/>
<name>A0AAD6YS12_9AGAR</name>
<evidence type="ECO:0000313" key="3">
    <source>
        <dbReference type="Proteomes" id="UP001219525"/>
    </source>
</evidence>
<keyword evidence="1" id="KW-1133">Transmembrane helix</keyword>
<dbReference type="AlphaFoldDB" id="A0AAD6YS12"/>
<sequence>MPLHARALLALLATHLVVHIIVYVVLMIQHVVHVAFWLVASTTPLVPDFKLASAVDGIRERGRKARTARAQRPAATQVIGCDQRLLPLTEALIARSCREAAALLVAEQALIESKPLGLANTQPAPPSCRPSYCAASLIAPPATPPIVPPASAIGSGTAAWRCWAMRGAAGQQGAAGWEAARCDGRLAAGGAMGGVVVGAMGSGAAGSGQQMAQWAAQQEVARRDGQRAVRQWQWQDTAAVWKPQKMFNPTNESGSCPIIPLFYSQKPI</sequence>
<comment type="caution">
    <text evidence="2">The sequence shown here is derived from an EMBL/GenBank/DDBJ whole genome shotgun (WGS) entry which is preliminary data.</text>
</comment>
<dbReference type="Proteomes" id="UP001219525">
    <property type="component" value="Unassembled WGS sequence"/>
</dbReference>
<reference evidence="2" key="1">
    <citation type="submission" date="2023-03" db="EMBL/GenBank/DDBJ databases">
        <title>Massive genome expansion in bonnet fungi (Mycena s.s.) driven by repeated elements and novel gene families across ecological guilds.</title>
        <authorList>
            <consortium name="Lawrence Berkeley National Laboratory"/>
            <person name="Harder C.B."/>
            <person name="Miyauchi S."/>
            <person name="Viragh M."/>
            <person name="Kuo A."/>
            <person name="Thoen E."/>
            <person name="Andreopoulos B."/>
            <person name="Lu D."/>
            <person name="Skrede I."/>
            <person name="Drula E."/>
            <person name="Henrissat B."/>
            <person name="Morin E."/>
            <person name="Kohler A."/>
            <person name="Barry K."/>
            <person name="LaButti K."/>
            <person name="Morin E."/>
            <person name="Salamov A."/>
            <person name="Lipzen A."/>
            <person name="Mereny Z."/>
            <person name="Hegedus B."/>
            <person name="Baldrian P."/>
            <person name="Stursova M."/>
            <person name="Weitz H."/>
            <person name="Taylor A."/>
            <person name="Grigoriev I.V."/>
            <person name="Nagy L.G."/>
            <person name="Martin F."/>
            <person name="Kauserud H."/>
        </authorList>
    </citation>
    <scope>NUCLEOTIDE SEQUENCE</scope>
    <source>
        <strain evidence="2">9144</strain>
    </source>
</reference>
<accession>A0AAD6YS12</accession>
<evidence type="ECO:0000256" key="1">
    <source>
        <dbReference type="SAM" id="Phobius"/>
    </source>
</evidence>
<dbReference type="EMBL" id="JARJCW010000003">
    <property type="protein sequence ID" value="KAJ7227019.1"/>
    <property type="molecule type" value="Genomic_DNA"/>
</dbReference>
<protein>
    <submittedName>
        <fullName evidence="2">Uncharacterized protein</fullName>
    </submittedName>
</protein>
<feature type="transmembrane region" description="Helical" evidence="1">
    <location>
        <begin position="7"/>
        <end position="28"/>
    </location>
</feature>
<keyword evidence="1" id="KW-0812">Transmembrane</keyword>
<evidence type="ECO:0000313" key="2">
    <source>
        <dbReference type="EMBL" id="KAJ7227019.1"/>
    </source>
</evidence>
<gene>
    <name evidence="2" type="ORF">GGX14DRAFT_385792</name>
</gene>
<organism evidence="2 3">
    <name type="scientific">Mycena pura</name>
    <dbReference type="NCBI Taxonomy" id="153505"/>
    <lineage>
        <taxon>Eukaryota</taxon>
        <taxon>Fungi</taxon>
        <taxon>Dikarya</taxon>
        <taxon>Basidiomycota</taxon>
        <taxon>Agaricomycotina</taxon>
        <taxon>Agaricomycetes</taxon>
        <taxon>Agaricomycetidae</taxon>
        <taxon>Agaricales</taxon>
        <taxon>Marasmiineae</taxon>
        <taxon>Mycenaceae</taxon>
        <taxon>Mycena</taxon>
    </lineage>
</organism>